<feature type="transmembrane region" description="Helical" evidence="1">
    <location>
        <begin position="20"/>
        <end position="37"/>
    </location>
</feature>
<evidence type="ECO:0000313" key="2">
    <source>
        <dbReference type="EMBL" id="RKD88001.1"/>
    </source>
</evidence>
<evidence type="ECO:0000256" key="1">
    <source>
        <dbReference type="SAM" id="Phobius"/>
    </source>
</evidence>
<evidence type="ECO:0000313" key="3">
    <source>
        <dbReference type="Proteomes" id="UP000283805"/>
    </source>
</evidence>
<keyword evidence="1" id="KW-0472">Membrane</keyword>
<keyword evidence="1" id="KW-0812">Transmembrane</keyword>
<dbReference type="AlphaFoldDB" id="A0A419VXN5"/>
<dbReference type="Proteomes" id="UP000283805">
    <property type="component" value="Unassembled WGS sequence"/>
</dbReference>
<sequence length="41" mass="4839">MAIILINGFWNVVPRESAEFLYLGSGLGIFAIYYVYYRYVR</sequence>
<comment type="caution">
    <text evidence="2">The sequence shown here is derived from an EMBL/GenBank/DDBJ whole genome shotgun (WGS) entry which is preliminary data.</text>
</comment>
<gene>
    <name evidence="2" type="ORF">ATJ93_4487</name>
</gene>
<keyword evidence="3" id="KW-1185">Reference proteome</keyword>
<protein>
    <submittedName>
        <fullName evidence="2">Uncharacterized protein</fullName>
    </submittedName>
</protein>
<reference evidence="2 3" key="1">
    <citation type="submission" date="2018-09" db="EMBL/GenBank/DDBJ databases">
        <title>Genomic Encyclopedia of Archaeal and Bacterial Type Strains, Phase II (KMG-II): from individual species to whole genera.</title>
        <authorList>
            <person name="Goeker M."/>
        </authorList>
    </citation>
    <scope>NUCLEOTIDE SEQUENCE [LARGE SCALE GENOMIC DNA]</scope>
    <source>
        <strain evidence="2 3">DSM 13151</strain>
    </source>
</reference>
<dbReference type="EMBL" id="RAPO01000007">
    <property type="protein sequence ID" value="RKD88001.1"/>
    <property type="molecule type" value="Genomic_DNA"/>
</dbReference>
<accession>A0A419VXN5</accession>
<keyword evidence="1" id="KW-1133">Transmembrane helix</keyword>
<proteinExistence type="predicted"/>
<organism evidence="2 3">
    <name type="scientific">Halopiger aswanensis</name>
    <dbReference type="NCBI Taxonomy" id="148449"/>
    <lineage>
        <taxon>Archaea</taxon>
        <taxon>Methanobacteriati</taxon>
        <taxon>Methanobacteriota</taxon>
        <taxon>Stenosarchaea group</taxon>
        <taxon>Halobacteria</taxon>
        <taxon>Halobacteriales</taxon>
        <taxon>Natrialbaceae</taxon>
        <taxon>Halopiger</taxon>
    </lineage>
</organism>
<name>A0A419VXN5_9EURY</name>